<proteinExistence type="predicted"/>
<dbReference type="Gene3D" id="2.160.20.10">
    <property type="entry name" value="Single-stranded right-handed beta-helix, Pectin lyase-like"/>
    <property type="match status" value="1"/>
</dbReference>
<reference evidence="1" key="1">
    <citation type="submission" date="2020-11" db="EMBL/GenBank/DDBJ databases">
        <authorList>
            <person name="Tran Van P."/>
        </authorList>
    </citation>
    <scope>NUCLEOTIDE SEQUENCE</scope>
</reference>
<evidence type="ECO:0000313" key="1">
    <source>
        <dbReference type="EMBL" id="CAD7631743.1"/>
    </source>
</evidence>
<dbReference type="EMBL" id="OC864489">
    <property type="protein sequence ID" value="CAD7631743.1"/>
    <property type="molecule type" value="Genomic_DNA"/>
</dbReference>
<dbReference type="InterPro" id="IPR012334">
    <property type="entry name" value="Pectin_lyas_fold"/>
</dbReference>
<gene>
    <name evidence="1" type="ORF">OSB1V03_LOCUS12152</name>
</gene>
<dbReference type="Proteomes" id="UP000759131">
    <property type="component" value="Unassembled WGS sequence"/>
</dbReference>
<protein>
    <submittedName>
        <fullName evidence="1">Uncharacterized protein</fullName>
    </submittedName>
</protein>
<keyword evidence="2" id="KW-1185">Reference proteome</keyword>
<dbReference type="OrthoDB" id="1046782at2759"/>
<evidence type="ECO:0000313" key="2">
    <source>
        <dbReference type="Proteomes" id="UP000759131"/>
    </source>
</evidence>
<dbReference type="EMBL" id="CAJPIZ010009914">
    <property type="protein sequence ID" value="CAG2112173.1"/>
    <property type="molecule type" value="Genomic_DNA"/>
</dbReference>
<name>A0A7R9KYF0_9ACAR</name>
<sequence>MATGAKFADVNNPRPVLKVGEPGEQGLAELSELMVTTQGPVPGAILLQINLHEPAGAKGAVGLWDVHFRVGGATGTKLQSDLCPRGGAFKPECQGAFMMLHIAPTGSALIDNMWAWVADHDLDGPKQISVYNGRGVHIESKEGPVWMYGSSSEHSVFYQYNIANAKNVMMGMIQTETPYYQAYPPAPEPYKPQPKWSDPDFSNCPKGSLTCPMAWGLRVVNSEHVYVYGAGLYSFFQNYGQTCLDTESCQDSMVSIEKSPKNVFIYNLNTKASVNMVVVDGQSRIKQADNRAVFCSTVGAFQL</sequence>
<accession>A0A7R9KYF0</accession>
<dbReference type="SUPFAM" id="SSF51126">
    <property type="entry name" value="Pectin lyase-like"/>
    <property type="match status" value="1"/>
</dbReference>
<organism evidence="1">
    <name type="scientific">Medioppia subpectinata</name>
    <dbReference type="NCBI Taxonomy" id="1979941"/>
    <lineage>
        <taxon>Eukaryota</taxon>
        <taxon>Metazoa</taxon>
        <taxon>Ecdysozoa</taxon>
        <taxon>Arthropoda</taxon>
        <taxon>Chelicerata</taxon>
        <taxon>Arachnida</taxon>
        <taxon>Acari</taxon>
        <taxon>Acariformes</taxon>
        <taxon>Sarcoptiformes</taxon>
        <taxon>Oribatida</taxon>
        <taxon>Brachypylina</taxon>
        <taxon>Oppioidea</taxon>
        <taxon>Oppiidae</taxon>
        <taxon>Medioppia</taxon>
    </lineage>
</organism>
<dbReference type="AlphaFoldDB" id="A0A7R9KYF0"/>
<dbReference type="InterPro" id="IPR011050">
    <property type="entry name" value="Pectin_lyase_fold/virulence"/>
</dbReference>